<proteinExistence type="predicted"/>
<dbReference type="EMBL" id="CAJJDN010000031">
    <property type="protein sequence ID" value="CAD8073847.1"/>
    <property type="molecule type" value="Genomic_DNA"/>
</dbReference>
<dbReference type="AlphaFoldDB" id="A0A8S1M1X6"/>
<evidence type="ECO:0000313" key="1">
    <source>
        <dbReference type="EMBL" id="CAD8073847.1"/>
    </source>
</evidence>
<reference evidence="1" key="1">
    <citation type="submission" date="2021-01" db="EMBL/GenBank/DDBJ databases">
        <authorList>
            <consortium name="Genoscope - CEA"/>
            <person name="William W."/>
        </authorList>
    </citation>
    <scope>NUCLEOTIDE SEQUENCE</scope>
</reference>
<evidence type="ECO:0000313" key="2">
    <source>
        <dbReference type="Proteomes" id="UP000692954"/>
    </source>
</evidence>
<accession>A0A8S1M1X6</accession>
<dbReference type="Proteomes" id="UP000692954">
    <property type="component" value="Unassembled WGS sequence"/>
</dbReference>
<organism evidence="1 2">
    <name type="scientific">Paramecium sonneborni</name>
    <dbReference type="NCBI Taxonomy" id="65129"/>
    <lineage>
        <taxon>Eukaryota</taxon>
        <taxon>Sar</taxon>
        <taxon>Alveolata</taxon>
        <taxon>Ciliophora</taxon>
        <taxon>Intramacronucleata</taxon>
        <taxon>Oligohymenophorea</taxon>
        <taxon>Peniculida</taxon>
        <taxon>Parameciidae</taxon>
        <taxon>Paramecium</taxon>
    </lineage>
</organism>
<gene>
    <name evidence="1" type="ORF">PSON_ATCC_30995.1.T0310166</name>
</gene>
<sequence>MRFTFVIQFIMKIKKLKNKRSKYKSINSNERALIIQYIEEYKYSTSHVSMITGHNKSTIKAIYQVYKKEGRVYKKEKRDRILNITAQVLLFVVDDLNESFVRLGEEFKDFKTVNEEDSDIIDFKEQLIKEQLINKKCQILSLLVNQQAENNFTEEMNTIIEQQSLTNDFRIFQERQSIKVSINRKQEKCSYINQIPKFFYQNFYSSVLNILDEQHRLMRS</sequence>
<keyword evidence="2" id="KW-1185">Reference proteome</keyword>
<dbReference type="OrthoDB" id="306378at2759"/>
<name>A0A8S1M1X6_9CILI</name>
<protein>
    <submittedName>
        <fullName evidence="1">Uncharacterized protein</fullName>
    </submittedName>
</protein>
<comment type="caution">
    <text evidence="1">The sequence shown here is derived from an EMBL/GenBank/DDBJ whole genome shotgun (WGS) entry which is preliminary data.</text>
</comment>